<dbReference type="InterPro" id="IPR042099">
    <property type="entry name" value="ANL_N_sf"/>
</dbReference>
<dbReference type="PANTHER" id="PTHR42921">
    <property type="entry name" value="ACETOACETYL-COA SYNTHETASE"/>
    <property type="match status" value="1"/>
</dbReference>
<organism evidence="1 2">
    <name type="scientific">Trichonephila clavata</name>
    <name type="common">Joro spider</name>
    <name type="synonym">Nephila clavata</name>
    <dbReference type="NCBI Taxonomy" id="2740835"/>
    <lineage>
        <taxon>Eukaryota</taxon>
        <taxon>Metazoa</taxon>
        <taxon>Ecdysozoa</taxon>
        <taxon>Arthropoda</taxon>
        <taxon>Chelicerata</taxon>
        <taxon>Arachnida</taxon>
        <taxon>Araneae</taxon>
        <taxon>Araneomorphae</taxon>
        <taxon>Entelegynae</taxon>
        <taxon>Araneoidea</taxon>
        <taxon>Nephilidae</taxon>
        <taxon>Trichonephila</taxon>
    </lineage>
</organism>
<dbReference type="SUPFAM" id="SSF56801">
    <property type="entry name" value="Acetyl-CoA synthetase-like"/>
    <property type="match status" value="1"/>
</dbReference>
<evidence type="ECO:0000313" key="2">
    <source>
        <dbReference type="Proteomes" id="UP000887116"/>
    </source>
</evidence>
<accession>A0A8X6HU67</accession>
<dbReference type="Gene3D" id="3.40.50.12780">
    <property type="entry name" value="N-terminal domain of ligase-like"/>
    <property type="match status" value="1"/>
</dbReference>
<sequence>CTEINAMCLMVDPTVTIYKGESSVPALGIDIQCLDETGKHVEGEYGELVIAKPSPILLLGLWGDSDGTLMRKMYYSKFQGKFAIGDFVIVNPVTKGYIICGRSDDTVKQRGTRFGSSEIYNVVDMFYEIQDCIRKAIAEELTTFHIPDVILQTKDIPYNMNGKKMESIVKNIINKRPYNSDSVVNPKCLNSFCDIPELKDF</sequence>
<dbReference type="GO" id="GO:0030729">
    <property type="term" value="F:acetoacetate-CoA ligase activity"/>
    <property type="evidence" value="ECO:0007669"/>
    <property type="project" value="TreeGrafter"/>
</dbReference>
<name>A0A8X6HU67_TRICU</name>
<evidence type="ECO:0000313" key="1">
    <source>
        <dbReference type="EMBL" id="GFR29953.1"/>
    </source>
</evidence>
<dbReference type="EMBL" id="BMAO01009298">
    <property type="protein sequence ID" value="GFR29953.1"/>
    <property type="molecule type" value="Genomic_DNA"/>
</dbReference>
<protein>
    <submittedName>
        <fullName evidence="1">Acetoacetyl-CoA synthetase</fullName>
    </submittedName>
</protein>
<dbReference type="PANTHER" id="PTHR42921:SF1">
    <property type="entry name" value="ACETOACETYL-COA SYNTHETASE"/>
    <property type="match status" value="1"/>
</dbReference>
<keyword evidence="2" id="KW-1185">Reference proteome</keyword>
<comment type="caution">
    <text evidence="1">The sequence shown here is derived from an EMBL/GenBank/DDBJ whole genome shotgun (WGS) entry which is preliminary data.</text>
</comment>
<proteinExistence type="predicted"/>
<dbReference type="Proteomes" id="UP000887116">
    <property type="component" value="Unassembled WGS sequence"/>
</dbReference>
<feature type="non-terminal residue" evidence="1">
    <location>
        <position position="1"/>
    </location>
</feature>
<dbReference type="AlphaFoldDB" id="A0A8X6HU67"/>
<gene>
    <name evidence="1" type="primary">Aacs</name>
    <name evidence="1" type="ORF">TNCT_669641</name>
</gene>
<dbReference type="OrthoDB" id="6434877at2759"/>
<reference evidence="1" key="1">
    <citation type="submission" date="2020-07" db="EMBL/GenBank/DDBJ databases">
        <title>Multicomponent nature underlies the extraordinary mechanical properties of spider dragline silk.</title>
        <authorList>
            <person name="Kono N."/>
            <person name="Nakamura H."/>
            <person name="Mori M."/>
            <person name="Yoshida Y."/>
            <person name="Ohtoshi R."/>
            <person name="Malay A.D."/>
            <person name="Moran D.A.P."/>
            <person name="Tomita M."/>
            <person name="Numata K."/>
            <person name="Arakawa K."/>
        </authorList>
    </citation>
    <scope>NUCLEOTIDE SEQUENCE</scope>
</reference>